<gene>
    <name evidence="3" type="ORF">ACFODO_10170</name>
    <name evidence="4" type="ORF">C9E89_014130</name>
</gene>
<proteinExistence type="predicted"/>
<keyword evidence="2" id="KW-0732">Signal</keyword>
<feature type="signal peptide" evidence="2">
    <location>
        <begin position="1"/>
        <end position="19"/>
    </location>
</feature>
<reference evidence="3" key="1">
    <citation type="journal article" date="2014" name="Int. J. Syst. Evol. Microbiol.">
        <title>Complete genome of a new Firmicutes species belonging to the dominant human colonic microbiota ('Ruminococcus bicirculans') reveals two chromosomes and a selective capacity to utilize plant glucans.</title>
        <authorList>
            <consortium name="NISC Comparative Sequencing Program"/>
            <person name="Wegmann U."/>
            <person name="Louis P."/>
            <person name="Goesmann A."/>
            <person name="Henrissat B."/>
            <person name="Duncan S.H."/>
            <person name="Flint H.J."/>
        </authorList>
    </citation>
    <scope>NUCLEOTIDE SEQUENCE</scope>
    <source>
        <strain evidence="3">KCTC 62575</strain>
    </source>
</reference>
<dbReference type="PROSITE" id="PS51257">
    <property type="entry name" value="PROKAR_LIPOPROTEIN"/>
    <property type="match status" value="1"/>
</dbReference>
<organism evidence="4 5">
    <name type="scientific">Acinetobacter sichuanensis</name>
    <dbReference type="NCBI Taxonomy" id="2136183"/>
    <lineage>
        <taxon>Bacteria</taxon>
        <taxon>Pseudomonadati</taxon>
        <taxon>Pseudomonadota</taxon>
        <taxon>Gammaproteobacteria</taxon>
        <taxon>Moraxellales</taxon>
        <taxon>Moraxellaceae</taxon>
        <taxon>Acinetobacter</taxon>
    </lineage>
</organism>
<evidence type="ECO:0000256" key="1">
    <source>
        <dbReference type="SAM" id="MobiDB-lite"/>
    </source>
</evidence>
<reference evidence="4 5" key="2">
    <citation type="submission" date="2018-08" db="EMBL/GenBank/DDBJ databases">
        <title>The draft genome of Acinetobacter sichuanensis strain WCHAc060041.</title>
        <authorList>
            <person name="Qin J."/>
            <person name="Feng Y."/>
            <person name="Zong Z."/>
        </authorList>
    </citation>
    <scope>NUCLEOTIDE SEQUENCE [LARGE SCALE GENOMIC DNA]</scope>
    <source>
        <strain evidence="4 5">WCHAc060041</strain>
    </source>
</reference>
<evidence type="ECO:0008006" key="7">
    <source>
        <dbReference type="Google" id="ProtNLM"/>
    </source>
</evidence>
<dbReference type="EMBL" id="PYIX02000025">
    <property type="protein sequence ID" value="RFC82856.1"/>
    <property type="molecule type" value="Genomic_DNA"/>
</dbReference>
<feature type="compositionally biased region" description="Basic and acidic residues" evidence="1">
    <location>
        <begin position="63"/>
        <end position="72"/>
    </location>
</feature>
<keyword evidence="6" id="KW-1185">Reference proteome</keyword>
<dbReference type="Proteomes" id="UP001595455">
    <property type="component" value="Unassembled WGS sequence"/>
</dbReference>
<sequence>MKLNLALAVLLIAPLTLVACSKQEKAPAAEQGSSSAAVAPEATSEKVTPEQQAAIDALDQPVLDEKNTDVPAEKANAPADAATPEAAEEPAKAQ</sequence>
<feature type="chain" id="PRO_5016853940" description="Internalin" evidence="2">
    <location>
        <begin position="20"/>
        <end position="94"/>
    </location>
</feature>
<evidence type="ECO:0000313" key="5">
    <source>
        <dbReference type="Proteomes" id="UP000240957"/>
    </source>
</evidence>
<comment type="caution">
    <text evidence="4">The sequence shown here is derived from an EMBL/GenBank/DDBJ whole genome shotgun (WGS) entry which is preliminary data.</text>
</comment>
<evidence type="ECO:0000256" key="2">
    <source>
        <dbReference type="SAM" id="SignalP"/>
    </source>
</evidence>
<dbReference type="OrthoDB" id="6713469at2"/>
<name>A0A371YMZ4_9GAMM</name>
<accession>A0A371YMZ4</accession>
<reference evidence="3" key="4">
    <citation type="submission" date="2024-09" db="EMBL/GenBank/DDBJ databases">
        <authorList>
            <person name="Sun Q."/>
            <person name="Mori K."/>
        </authorList>
    </citation>
    <scope>NUCLEOTIDE SEQUENCE</scope>
    <source>
        <strain evidence="3">KCTC 62575</strain>
    </source>
</reference>
<evidence type="ECO:0000313" key="3">
    <source>
        <dbReference type="EMBL" id="MFC2995627.1"/>
    </source>
</evidence>
<dbReference type="RefSeq" id="WP_107009024.1">
    <property type="nucleotide sequence ID" value="NZ_JAVIDQ010000016.1"/>
</dbReference>
<feature type="region of interest" description="Disordered" evidence="1">
    <location>
        <begin position="23"/>
        <end position="94"/>
    </location>
</feature>
<evidence type="ECO:0000313" key="4">
    <source>
        <dbReference type="EMBL" id="RFC82856.1"/>
    </source>
</evidence>
<evidence type="ECO:0000313" key="6">
    <source>
        <dbReference type="Proteomes" id="UP001595455"/>
    </source>
</evidence>
<protein>
    <recommendedName>
        <fullName evidence="7">Internalin</fullName>
    </recommendedName>
</protein>
<feature type="compositionally biased region" description="Low complexity" evidence="1">
    <location>
        <begin position="73"/>
        <end position="85"/>
    </location>
</feature>
<dbReference type="AlphaFoldDB" id="A0A371YMZ4"/>
<dbReference type="EMBL" id="JBHRSF010000034">
    <property type="protein sequence ID" value="MFC2995627.1"/>
    <property type="molecule type" value="Genomic_DNA"/>
</dbReference>
<dbReference type="Proteomes" id="UP000240957">
    <property type="component" value="Unassembled WGS sequence"/>
</dbReference>
<reference evidence="6" key="3">
    <citation type="journal article" date="2019" name="Int. J. Syst. Evol. Microbiol.">
        <title>The Global Catalogue of Microorganisms (GCM) 10K type strain sequencing project: providing services to taxonomists for standard genome sequencing and annotation.</title>
        <authorList>
            <consortium name="The Broad Institute Genomics Platform"/>
            <consortium name="The Broad Institute Genome Sequencing Center for Infectious Disease"/>
            <person name="Wu L."/>
            <person name="Ma J."/>
        </authorList>
    </citation>
    <scope>NUCLEOTIDE SEQUENCE [LARGE SCALE GENOMIC DNA]</scope>
    <source>
        <strain evidence="6">KCTC 62575</strain>
    </source>
</reference>